<feature type="region of interest" description="Disordered" evidence="1">
    <location>
        <begin position="120"/>
        <end position="144"/>
    </location>
</feature>
<accession>A0ABS4WVP6</accession>
<sequence length="205" mass="20945">MVIARTHLLRRTLTPALTTAGIAVLVLAPTAARADTGGTAEAAAGTNGTTPATVGAATLGPDGYKALELGMSEDDAVATGLLTDRQEIGDCAWYYLDPDEGAQNPGAGVVVSPTRGVVNIPGTENSQTPEGITMGSVDDEEGSTTEQIEAGYDRYTVDKTGPTPLYTAPAPGNSQAHYIFAIGEDGRAKDMGLTADDDGECGLND</sequence>
<dbReference type="RefSeq" id="WP_209897817.1">
    <property type="nucleotide sequence ID" value="NZ_BAAAJW010000006.1"/>
</dbReference>
<evidence type="ECO:0000256" key="1">
    <source>
        <dbReference type="SAM" id="MobiDB-lite"/>
    </source>
</evidence>
<organism evidence="3 4">
    <name type="scientific">Brachybacterium sacelli</name>
    <dbReference type="NCBI Taxonomy" id="173364"/>
    <lineage>
        <taxon>Bacteria</taxon>
        <taxon>Bacillati</taxon>
        <taxon>Actinomycetota</taxon>
        <taxon>Actinomycetes</taxon>
        <taxon>Micrococcales</taxon>
        <taxon>Dermabacteraceae</taxon>
        <taxon>Brachybacterium</taxon>
    </lineage>
</organism>
<feature type="chain" id="PRO_5045795866" description="Secreted protein" evidence="2">
    <location>
        <begin position="35"/>
        <end position="205"/>
    </location>
</feature>
<evidence type="ECO:0000313" key="3">
    <source>
        <dbReference type="EMBL" id="MBP2380156.1"/>
    </source>
</evidence>
<reference evidence="3 4" key="1">
    <citation type="submission" date="2021-03" db="EMBL/GenBank/DDBJ databases">
        <title>Sequencing the genomes of 1000 actinobacteria strains.</title>
        <authorList>
            <person name="Klenk H.-P."/>
        </authorList>
    </citation>
    <scope>NUCLEOTIDE SEQUENCE [LARGE SCALE GENOMIC DNA]</scope>
    <source>
        <strain evidence="3 4">DSM 14566</strain>
    </source>
</reference>
<proteinExistence type="predicted"/>
<feature type="signal peptide" evidence="2">
    <location>
        <begin position="1"/>
        <end position="34"/>
    </location>
</feature>
<evidence type="ECO:0008006" key="5">
    <source>
        <dbReference type="Google" id="ProtNLM"/>
    </source>
</evidence>
<keyword evidence="4" id="KW-1185">Reference proteome</keyword>
<dbReference type="EMBL" id="JAGIOD010000001">
    <property type="protein sequence ID" value="MBP2380156.1"/>
    <property type="molecule type" value="Genomic_DNA"/>
</dbReference>
<gene>
    <name evidence="3" type="ORF">JOF43_000113</name>
</gene>
<evidence type="ECO:0000313" key="4">
    <source>
        <dbReference type="Proteomes" id="UP001519290"/>
    </source>
</evidence>
<dbReference type="Proteomes" id="UP001519290">
    <property type="component" value="Unassembled WGS sequence"/>
</dbReference>
<protein>
    <recommendedName>
        <fullName evidence="5">Secreted protein</fullName>
    </recommendedName>
</protein>
<keyword evidence="2" id="KW-0732">Signal</keyword>
<comment type="caution">
    <text evidence="3">The sequence shown here is derived from an EMBL/GenBank/DDBJ whole genome shotgun (WGS) entry which is preliminary data.</text>
</comment>
<name>A0ABS4WVP6_9MICO</name>
<evidence type="ECO:0000256" key="2">
    <source>
        <dbReference type="SAM" id="SignalP"/>
    </source>
</evidence>